<proteinExistence type="predicted"/>
<dbReference type="EMBL" id="LAVV01009530">
    <property type="protein sequence ID" value="KNZ50440.1"/>
    <property type="molecule type" value="Genomic_DNA"/>
</dbReference>
<sequence>MASIDLLLETWNPSSYCTVETQINLDYEWLFFTKNSFKSTVAPWEPDGITILADCTYTSISPDHKLYKRWLDATNWFAAKTMQIHTSEQAQTRGIPSTEVPKILKIWIVRRQELGLGEFSSAFVICFN</sequence>
<keyword evidence="2" id="KW-1185">Reference proteome</keyword>
<reference evidence="1 2" key="1">
    <citation type="submission" date="2015-08" db="EMBL/GenBank/DDBJ databases">
        <title>Next Generation Sequencing and Analysis of the Genome of Puccinia sorghi L Schw, the Causal Agent of Maize Common Rust.</title>
        <authorList>
            <person name="Rochi L."/>
            <person name="Burguener G."/>
            <person name="Darino M."/>
            <person name="Turjanski A."/>
            <person name="Kreff E."/>
            <person name="Dieguez M.J."/>
            <person name="Sacco F."/>
        </authorList>
    </citation>
    <scope>NUCLEOTIDE SEQUENCE [LARGE SCALE GENOMIC DNA]</scope>
    <source>
        <strain evidence="1 2">RO10H11247</strain>
    </source>
</reference>
<dbReference type="Proteomes" id="UP000037035">
    <property type="component" value="Unassembled WGS sequence"/>
</dbReference>
<protein>
    <submittedName>
        <fullName evidence="1">Uncharacterized protein</fullName>
    </submittedName>
</protein>
<dbReference type="AlphaFoldDB" id="A0A0L6URI2"/>
<name>A0A0L6URI2_9BASI</name>
<dbReference type="VEuPathDB" id="FungiDB:VP01_4425g1"/>
<evidence type="ECO:0000313" key="2">
    <source>
        <dbReference type="Proteomes" id="UP000037035"/>
    </source>
</evidence>
<accession>A0A0L6URI2</accession>
<gene>
    <name evidence="1" type="ORF">VP01_4425g1</name>
</gene>
<organism evidence="1 2">
    <name type="scientific">Puccinia sorghi</name>
    <dbReference type="NCBI Taxonomy" id="27349"/>
    <lineage>
        <taxon>Eukaryota</taxon>
        <taxon>Fungi</taxon>
        <taxon>Dikarya</taxon>
        <taxon>Basidiomycota</taxon>
        <taxon>Pucciniomycotina</taxon>
        <taxon>Pucciniomycetes</taxon>
        <taxon>Pucciniales</taxon>
        <taxon>Pucciniaceae</taxon>
        <taxon>Puccinia</taxon>
    </lineage>
</organism>
<evidence type="ECO:0000313" key="1">
    <source>
        <dbReference type="EMBL" id="KNZ50440.1"/>
    </source>
</evidence>
<comment type="caution">
    <text evidence="1">The sequence shown here is derived from an EMBL/GenBank/DDBJ whole genome shotgun (WGS) entry which is preliminary data.</text>
</comment>